<dbReference type="Bgee" id="ENSXETG00000037256">
    <property type="expression patterns" value="Expressed in neurula embryo"/>
</dbReference>
<organism evidence="3">
    <name type="scientific">Xenopus tropicalis</name>
    <name type="common">Western clawed frog</name>
    <name type="synonym">Silurana tropicalis</name>
    <dbReference type="NCBI Taxonomy" id="8364"/>
    <lineage>
        <taxon>Eukaryota</taxon>
        <taxon>Metazoa</taxon>
        <taxon>Chordata</taxon>
        <taxon>Craniata</taxon>
        <taxon>Vertebrata</taxon>
        <taxon>Euteleostomi</taxon>
        <taxon>Amphibia</taxon>
        <taxon>Batrachia</taxon>
        <taxon>Anura</taxon>
        <taxon>Pipoidea</taxon>
        <taxon>Pipidae</taxon>
        <taxon>Xenopodinae</taxon>
        <taxon>Xenopus</taxon>
        <taxon>Silurana</taxon>
    </lineage>
</organism>
<dbReference type="SUPFAM" id="SSF56672">
    <property type="entry name" value="DNA/RNA polymerases"/>
    <property type="match status" value="1"/>
</dbReference>
<evidence type="ECO:0000313" key="3">
    <source>
        <dbReference type="Ensembl" id="ENSXETP00000084428"/>
    </source>
</evidence>
<dbReference type="GO" id="GO:0008168">
    <property type="term" value="F:methyltransferase activity"/>
    <property type="evidence" value="ECO:0007669"/>
    <property type="project" value="InterPro"/>
</dbReference>
<dbReference type="Pfam" id="PF00078">
    <property type="entry name" value="RVT_1"/>
    <property type="match status" value="1"/>
</dbReference>
<sequence length="964" mass="109105">MECIRYDRDILISIGLQCTHNTTLLTSDPSWPSEILRVNKRRDAKRRPRGKRAGVRNRLRTRAHRTPLPSILLANVQSLENKLDDLRARVKFQRDIRDCNLLCFTETWLNPAVPDHAIQPAEFLSVHRMDRTQDSGKSKGGGVCLMVNSSWCSSASVVPLSRSCTPNLELLIIKCRPFYLPREFTSVIISAVYIPPKADTVSALGELHEVLAQCLTQHRDAALIVAGDFNNANLKRAVPNLYQHITCPTRGDRTLDHCYTTIKDGYKAQSHPPFGKSDHATIFLMPKYKQKLKQEVPVQREVLRWTDQSLAALQDALEETDWDMFRKSSGDINVFTEVVVSFIGKLTDDTVQKTIIRTFPNQKPWVDTTIREALRSRTAAYNAGLASGDMDLYKIASYNVRKAVKEAKQRYGRKLESQLQQSDSRSLWRGLRLITDYKAPTSGMKIANGTLADELNTFYARFESAAKVGSDANAYGIMHTDDSGCRQEESVSTGNTFIISEHDVRRAFKRVNPRKAAGPDGISGRVLRACADQLAPVFTEIFNISLSQSVIPTCFKESIIVPVPKKPLPTSLNDYRPVALTSVVMKCFERLVRDFIISSLPNSLDPLQFAYRSNRSTDDAISHLLHTTLSHLDTRGGNYVKMLFIDYSSAFNTIIPSTLITKLEYLGLSPSLCQWIFDFLTGRPQAVRVGGQVSASLTLNTGAPQGCVLSPLLYSLYTFDCVATTNSTSIIKFADDTVVVGLISDNDETAYLEEVGNLVNWCQRNNLLLNVSKTKELIVDFSTKQVRNYQTPIINKSPVERVDSFRYLGVHITQDLSWSCHINTVVRKARQRLYHLRRLRGFRLPSRVLRNFYSCTIESILTGNISTWFGNSNMKDRQALQRVVRLAERIICIKLPDLQSIYNKRCWTKARKIMKDLSHPDNGLFCLLRSGRRFRSLKANTERSKRSFFPQAIRALNHNNITWI</sequence>
<dbReference type="InParanoid" id="A0A6I8RHP2"/>
<name>A0A6I8RHP2_XENTR</name>
<dbReference type="PANTHER" id="PTHR47510:SF3">
    <property type="entry name" value="ENDO_EXONUCLEASE_PHOSPHATASE DOMAIN-CONTAINING PROTEIN"/>
    <property type="match status" value="1"/>
</dbReference>
<dbReference type="Pfam" id="PF09004">
    <property type="entry name" value="ALKBH8_N"/>
    <property type="match status" value="1"/>
</dbReference>
<feature type="domain" description="Reverse transcriptase" evidence="2">
    <location>
        <begin position="544"/>
        <end position="812"/>
    </location>
</feature>
<dbReference type="InterPro" id="IPR036691">
    <property type="entry name" value="Endo/exonu/phosph_ase_sf"/>
</dbReference>
<dbReference type="InterPro" id="IPR015095">
    <property type="entry name" value="AlkB_hom8_N"/>
</dbReference>
<dbReference type="PANTHER" id="PTHR47510">
    <property type="entry name" value="REVERSE TRANSCRIPTASE DOMAIN-CONTAINING PROTEIN"/>
    <property type="match status" value="1"/>
</dbReference>
<dbReference type="GeneTree" id="ENSGT01020000230367"/>
<dbReference type="Gene3D" id="3.60.10.10">
    <property type="entry name" value="Endonuclease/exonuclease/phosphatase"/>
    <property type="match status" value="1"/>
</dbReference>
<accession>A0A6I8RHP2</accession>
<dbReference type="GO" id="GO:0016706">
    <property type="term" value="F:2-oxoglutarate-dependent dioxygenase activity"/>
    <property type="evidence" value="ECO:0007669"/>
    <property type="project" value="InterPro"/>
</dbReference>
<dbReference type="CDD" id="cd01650">
    <property type="entry name" value="RT_nLTR_like"/>
    <property type="match status" value="1"/>
</dbReference>
<evidence type="ECO:0000256" key="1">
    <source>
        <dbReference type="SAM" id="MobiDB-lite"/>
    </source>
</evidence>
<dbReference type="SUPFAM" id="SSF56219">
    <property type="entry name" value="DNase I-like"/>
    <property type="match status" value="1"/>
</dbReference>
<reference evidence="3" key="2">
    <citation type="submission" date="2020-05" db="UniProtKB">
        <authorList>
            <consortium name="Ensembl"/>
        </authorList>
    </citation>
    <scope>IDENTIFICATION</scope>
</reference>
<dbReference type="AlphaFoldDB" id="A0A6I8RHP2"/>
<feature type="region of interest" description="Disordered" evidence="1">
    <location>
        <begin position="41"/>
        <end position="60"/>
    </location>
</feature>
<dbReference type="InterPro" id="IPR005135">
    <property type="entry name" value="Endo/exonuclease/phosphatase"/>
</dbReference>
<protein>
    <recommendedName>
        <fullName evidence="2">Reverse transcriptase domain-containing protein</fullName>
    </recommendedName>
</protein>
<dbReference type="InterPro" id="IPR000477">
    <property type="entry name" value="RT_dom"/>
</dbReference>
<dbReference type="PROSITE" id="PS50878">
    <property type="entry name" value="RT_POL"/>
    <property type="match status" value="1"/>
</dbReference>
<proteinExistence type="predicted"/>
<dbReference type="Pfam" id="PF03372">
    <property type="entry name" value="Exo_endo_phos"/>
    <property type="match status" value="1"/>
</dbReference>
<evidence type="ECO:0000259" key="2">
    <source>
        <dbReference type="PROSITE" id="PS50878"/>
    </source>
</evidence>
<dbReference type="Ensembl" id="ENSXETT00000071085">
    <property type="protein sequence ID" value="ENSXETP00000084428"/>
    <property type="gene ID" value="ENSXETG00000037256"/>
</dbReference>
<dbReference type="InterPro" id="IPR043502">
    <property type="entry name" value="DNA/RNA_pol_sf"/>
</dbReference>
<reference evidence="3" key="1">
    <citation type="journal article" date="2010" name="Science">
        <title>The genome of the Western clawed frog Xenopus tropicalis.</title>
        <authorList>
            <person name="Hellsten U."/>
            <person name="Harland R.M."/>
            <person name="Gilchrist M.J."/>
            <person name="Hendrix D."/>
            <person name="Jurka J."/>
            <person name="Kapitonov V."/>
            <person name="Ovcharenko I."/>
            <person name="Putnam N.H."/>
            <person name="Shu S."/>
            <person name="Taher L."/>
            <person name="Blitz I.L."/>
            <person name="Blumberg B."/>
            <person name="Dichmann D.S."/>
            <person name="Dubchak I."/>
            <person name="Amaya E."/>
            <person name="Detter J.C."/>
            <person name="Fletcher R."/>
            <person name="Gerhard D.S."/>
            <person name="Goodstein D."/>
            <person name="Graves T."/>
            <person name="Grigoriev I.V."/>
            <person name="Grimwood J."/>
            <person name="Kawashima T."/>
            <person name="Lindquist E."/>
            <person name="Lucas S.M."/>
            <person name="Mead P.E."/>
            <person name="Mitros T."/>
            <person name="Ogino H."/>
            <person name="Ohta Y."/>
            <person name="Poliakov A.V."/>
            <person name="Pollet N."/>
            <person name="Robert J."/>
            <person name="Salamov A."/>
            <person name="Sater A.K."/>
            <person name="Schmutz J."/>
            <person name="Terry A."/>
            <person name="Vize P.D."/>
            <person name="Warren W.C."/>
            <person name="Wells D."/>
            <person name="Wills A."/>
            <person name="Wilson R.K."/>
            <person name="Zimmerman L.B."/>
            <person name="Zorn A.M."/>
            <person name="Grainger R."/>
            <person name="Grammer T."/>
            <person name="Khokha M.K."/>
            <person name="Richardson P.M."/>
            <person name="Rokhsar D.S."/>
        </authorList>
    </citation>
    <scope>NUCLEOTIDE SEQUENCE [LARGE SCALE GENOMIC DNA]</scope>
    <source>
        <strain evidence="3">Nigerian</strain>
    </source>
</reference>